<evidence type="ECO:0000259" key="1">
    <source>
        <dbReference type="SMART" id="SM00858"/>
    </source>
</evidence>
<dbReference type="CDD" id="cd11614">
    <property type="entry name" value="SAF_CpaB_FlgA_like"/>
    <property type="match status" value="1"/>
</dbReference>
<keyword evidence="3" id="KW-1185">Reference proteome</keyword>
<dbReference type="Pfam" id="PF08666">
    <property type="entry name" value="SAF"/>
    <property type="match status" value="1"/>
</dbReference>
<gene>
    <name evidence="2" type="primary">cpaB</name>
    <name evidence="2" type="ORF">MFMK1_003514</name>
</gene>
<dbReference type="Pfam" id="PF16976">
    <property type="entry name" value="RcpC"/>
    <property type="match status" value="1"/>
</dbReference>
<name>A0AAU0UQQ8_9FIRM</name>
<evidence type="ECO:0000313" key="2">
    <source>
        <dbReference type="EMBL" id="WRO23649.1"/>
    </source>
</evidence>
<dbReference type="InterPro" id="IPR017592">
    <property type="entry name" value="Pilus_assmbl_Flp-typ_CpaB"/>
</dbReference>
<accession>A0AAU0UQQ8</accession>
<protein>
    <submittedName>
        <fullName evidence="2">Flp pilus assembly protein CpaB</fullName>
    </submittedName>
</protein>
<dbReference type="KEGG" id="dbc:MFMK1_003514"/>
<dbReference type="InterPro" id="IPR031571">
    <property type="entry name" value="RcpC_dom"/>
</dbReference>
<organism evidence="2 3">
    <name type="scientific">Metallumcola ferriviriculae</name>
    <dbReference type="NCBI Taxonomy" id="3039180"/>
    <lineage>
        <taxon>Bacteria</taxon>
        <taxon>Bacillati</taxon>
        <taxon>Bacillota</taxon>
        <taxon>Clostridia</taxon>
        <taxon>Neomoorellales</taxon>
        <taxon>Desulfitibacteraceae</taxon>
        <taxon>Metallumcola</taxon>
    </lineage>
</organism>
<feature type="domain" description="SAF" evidence="1">
    <location>
        <begin position="38"/>
        <end position="100"/>
    </location>
</feature>
<dbReference type="AlphaFoldDB" id="A0AAU0UQQ8"/>
<dbReference type="EMBL" id="CP121694">
    <property type="protein sequence ID" value="WRO23649.1"/>
    <property type="molecule type" value="Genomic_DNA"/>
</dbReference>
<dbReference type="InterPro" id="IPR013974">
    <property type="entry name" value="SAF"/>
</dbReference>
<dbReference type="RefSeq" id="WP_366923026.1">
    <property type="nucleotide sequence ID" value="NZ_CP121694.1"/>
</dbReference>
<proteinExistence type="predicted"/>
<sequence>MRKKLVILSIIFAVAAGVATYFFFDGLEAKTDSKAETTKTLVVVKEISSLQRITPADVTVREITNNQLLPGAVKQLTGLKDAVAKVPIYPGEQIVAQKLLFPDQAVAGLSFKITPGKRAVSIAIDDVQGLSGLIKPGDRVDVYATIEPQQNMQQSNGGGIKAVLVVENVRLLAVNQLLNRGEDVVKMANVSIEVESKQSQAVILASQLGRMHLVLRHPEDNQMLKFKPLGSNTFFGGGGPSNGANNGSNS</sequence>
<dbReference type="Proteomes" id="UP001329915">
    <property type="component" value="Chromosome"/>
</dbReference>
<evidence type="ECO:0000313" key="3">
    <source>
        <dbReference type="Proteomes" id="UP001329915"/>
    </source>
</evidence>
<dbReference type="NCBIfam" id="TIGR03177">
    <property type="entry name" value="pilus_cpaB"/>
    <property type="match status" value="1"/>
</dbReference>
<reference evidence="2 3" key="1">
    <citation type="submission" date="2023-04" db="EMBL/GenBank/DDBJ databases">
        <authorList>
            <person name="Hsu D."/>
        </authorList>
    </citation>
    <scope>NUCLEOTIDE SEQUENCE [LARGE SCALE GENOMIC DNA]</scope>
    <source>
        <strain evidence="2 3">MK1</strain>
    </source>
</reference>
<dbReference type="SMART" id="SM00858">
    <property type="entry name" value="SAF"/>
    <property type="match status" value="1"/>
</dbReference>